<organism evidence="1 2">
    <name type="scientific">Ectothiorhodosinus mongolicus</name>
    <dbReference type="NCBI Taxonomy" id="233100"/>
    <lineage>
        <taxon>Bacteria</taxon>
        <taxon>Pseudomonadati</taxon>
        <taxon>Pseudomonadota</taxon>
        <taxon>Gammaproteobacteria</taxon>
        <taxon>Chromatiales</taxon>
        <taxon>Ectothiorhodospiraceae</taxon>
        <taxon>Ectothiorhodosinus</taxon>
    </lineage>
</organism>
<keyword evidence="2" id="KW-1185">Reference proteome</keyword>
<reference evidence="1 2" key="1">
    <citation type="submission" date="2017-01" db="EMBL/GenBank/DDBJ databases">
        <authorList>
            <person name="Mah S.A."/>
            <person name="Swanson W.J."/>
            <person name="Moy G.W."/>
            <person name="Vacquier V.D."/>
        </authorList>
    </citation>
    <scope>NUCLEOTIDE SEQUENCE [LARGE SCALE GENOMIC DNA]</scope>
    <source>
        <strain evidence="1 2">M9</strain>
    </source>
</reference>
<dbReference type="STRING" id="233100.SAMN05216526_1902"/>
<gene>
    <name evidence="1" type="ORF">SAMN05216526_1902</name>
</gene>
<protein>
    <submittedName>
        <fullName evidence="1">Uncharacterized protein</fullName>
    </submittedName>
</protein>
<dbReference type="Proteomes" id="UP000223759">
    <property type="component" value="Unassembled WGS sequence"/>
</dbReference>
<dbReference type="EMBL" id="FTPK01000005">
    <property type="protein sequence ID" value="SIT73906.1"/>
    <property type="molecule type" value="Genomic_DNA"/>
</dbReference>
<evidence type="ECO:0000313" key="1">
    <source>
        <dbReference type="EMBL" id="SIT73906.1"/>
    </source>
</evidence>
<sequence length="93" mass="10995">MLEIQLKHSLWAHLACDDLGQWWIRRPHGPWHAFYLHYDTVALPSLILLYAQFRRGARLRLVLGPWSASADELRRLRVALRLSSILKPEDQKR</sequence>
<proteinExistence type="predicted"/>
<name>A0A1R3W7L6_9GAMM</name>
<accession>A0A1R3W7L6</accession>
<dbReference type="AlphaFoldDB" id="A0A1R3W7L6"/>
<evidence type="ECO:0000313" key="2">
    <source>
        <dbReference type="Proteomes" id="UP000223759"/>
    </source>
</evidence>